<dbReference type="AlphaFoldDB" id="A0AAW2U302"/>
<name>A0AAW2U302_9LAMI</name>
<gene>
    <name evidence="1" type="ORF">Slati_3738600</name>
</gene>
<dbReference type="EMBL" id="JACGWN010000013">
    <property type="protein sequence ID" value="KAL0411489.1"/>
    <property type="molecule type" value="Genomic_DNA"/>
</dbReference>
<accession>A0AAW2U302</accession>
<protein>
    <submittedName>
        <fullName evidence="1">Uncharacterized protein</fullName>
    </submittedName>
</protein>
<proteinExistence type="predicted"/>
<comment type="caution">
    <text evidence="1">The sequence shown here is derived from an EMBL/GenBank/DDBJ whole genome shotgun (WGS) entry which is preliminary data.</text>
</comment>
<sequence>MEPNSLATTPPLGMKIKRKQLPHPAAVSIFEGEKFVLNHQKEFLQKMWSDLLMKILNTPIDFISSIEDDVYLVLESMKSFQKFDISKVEELLNVFIVKVASYVEVFWKIIEVFSSNN</sequence>
<organism evidence="1">
    <name type="scientific">Sesamum latifolium</name>
    <dbReference type="NCBI Taxonomy" id="2727402"/>
    <lineage>
        <taxon>Eukaryota</taxon>
        <taxon>Viridiplantae</taxon>
        <taxon>Streptophyta</taxon>
        <taxon>Embryophyta</taxon>
        <taxon>Tracheophyta</taxon>
        <taxon>Spermatophyta</taxon>
        <taxon>Magnoliopsida</taxon>
        <taxon>eudicotyledons</taxon>
        <taxon>Gunneridae</taxon>
        <taxon>Pentapetalae</taxon>
        <taxon>asterids</taxon>
        <taxon>lamiids</taxon>
        <taxon>Lamiales</taxon>
        <taxon>Pedaliaceae</taxon>
        <taxon>Sesamum</taxon>
    </lineage>
</organism>
<reference evidence="1" key="2">
    <citation type="journal article" date="2024" name="Plant">
        <title>Genomic evolution and insights into agronomic trait innovations of Sesamum species.</title>
        <authorList>
            <person name="Miao H."/>
            <person name="Wang L."/>
            <person name="Qu L."/>
            <person name="Liu H."/>
            <person name="Sun Y."/>
            <person name="Le M."/>
            <person name="Wang Q."/>
            <person name="Wei S."/>
            <person name="Zheng Y."/>
            <person name="Lin W."/>
            <person name="Duan Y."/>
            <person name="Cao H."/>
            <person name="Xiong S."/>
            <person name="Wang X."/>
            <person name="Wei L."/>
            <person name="Li C."/>
            <person name="Ma Q."/>
            <person name="Ju M."/>
            <person name="Zhao R."/>
            <person name="Li G."/>
            <person name="Mu C."/>
            <person name="Tian Q."/>
            <person name="Mei H."/>
            <person name="Zhang T."/>
            <person name="Gao T."/>
            <person name="Zhang H."/>
        </authorList>
    </citation>
    <scope>NUCLEOTIDE SEQUENCE</scope>
    <source>
        <strain evidence="1">KEN1</strain>
    </source>
</reference>
<reference evidence="1" key="1">
    <citation type="submission" date="2020-06" db="EMBL/GenBank/DDBJ databases">
        <authorList>
            <person name="Li T."/>
            <person name="Hu X."/>
            <person name="Zhang T."/>
            <person name="Song X."/>
            <person name="Zhang H."/>
            <person name="Dai N."/>
            <person name="Sheng W."/>
            <person name="Hou X."/>
            <person name="Wei L."/>
        </authorList>
    </citation>
    <scope>NUCLEOTIDE SEQUENCE</scope>
    <source>
        <strain evidence="1">KEN1</strain>
        <tissue evidence="1">Leaf</tissue>
    </source>
</reference>
<evidence type="ECO:0000313" key="1">
    <source>
        <dbReference type="EMBL" id="KAL0411489.1"/>
    </source>
</evidence>